<evidence type="ECO:0000256" key="1">
    <source>
        <dbReference type="ARBA" id="ARBA00006987"/>
    </source>
</evidence>
<comment type="similarity">
    <text evidence="1">Belongs to the UPF0065 (bug) family.</text>
</comment>
<evidence type="ECO:0000313" key="3">
    <source>
        <dbReference type="EMBL" id="MBF8184978.1"/>
    </source>
</evidence>
<dbReference type="EMBL" id="JADOGI010000008">
    <property type="protein sequence ID" value="MBF8184978.1"/>
    <property type="molecule type" value="Genomic_DNA"/>
</dbReference>
<accession>A0A931A4I8</accession>
<proteinExistence type="inferred from homology"/>
<dbReference type="PANTHER" id="PTHR42928:SF3">
    <property type="entry name" value="UPF0065 PROTEIN YFLP"/>
    <property type="match status" value="1"/>
</dbReference>
<protein>
    <submittedName>
        <fullName evidence="3">Tripartite tricarboxylate transporter substrate binding protein</fullName>
    </submittedName>
</protein>
<feature type="signal peptide" evidence="2">
    <location>
        <begin position="1"/>
        <end position="24"/>
    </location>
</feature>
<dbReference type="RefSeq" id="WP_195893969.1">
    <property type="nucleotide sequence ID" value="NZ_JADOGI010000008.1"/>
</dbReference>
<dbReference type="InterPro" id="IPR042100">
    <property type="entry name" value="Bug_dom1"/>
</dbReference>
<comment type="caution">
    <text evidence="3">The sequence shown here is derived from an EMBL/GenBank/DDBJ whole genome shotgun (WGS) entry which is preliminary data.</text>
</comment>
<dbReference type="AlphaFoldDB" id="A0A931A4I8"/>
<reference evidence="3" key="1">
    <citation type="submission" date="2020-11" db="EMBL/GenBank/DDBJ databases">
        <title>Whole-genome analyses of Nonomuraea sp. K274.</title>
        <authorList>
            <person name="Veyisoglu A."/>
        </authorList>
    </citation>
    <scope>NUCLEOTIDE SEQUENCE</scope>
    <source>
        <strain evidence="3">K274</strain>
    </source>
</reference>
<feature type="chain" id="PRO_5038669837" evidence="2">
    <location>
        <begin position="25"/>
        <end position="327"/>
    </location>
</feature>
<organism evidence="3 4">
    <name type="scientific">Nonomuraea cypriaca</name>
    <dbReference type="NCBI Taxonomy" id="1187855"/>
    <lineage>
        <taxon>Bacteria</taxon>
        <taxon>Bacillati</taxon>
        <taxon>Actinomycetota</taxon>
        <taxon>Actinomycetes</taxon>
        <taxon>Streptosporangiales</taxon>
        <taxon>Streptosporangiaceae</taxon>
        <taxon>Nonomuraea</taxon>
    </lineage>
</organism>
<dbReference type="Proteomes" id="UP000605361">
    <property type="component" value="Unassembled WGS sequence"/>
</dbReference>
<dbReference type="CDD" id="cd07012">
    <property type="entry name" value="PBP2_Bug_TTT"/>
    <property type="match status" value="1"/>
</dbReference>
<dbReference type="PIRSF" id="PIRSF017082">
    <property type="entry name" value="YflP"/>
    <property type="match status" value="1"/>
</dbReference>
<dbReference type="Gene3D" id="3.40.190.10">
    <property type="entry name" value="Periplasmic binding protein-like II"/>
    <property type="match status" value="1"/>
</dbReference>
<gene>
    <name evidence="3" type="ORF">ITP53_04350</name>
</gene>
<dbReference type="Gene3D" id="3.40.190.150">
    <property type="entry name" value="Bordetella uptake gene, domain 1"/>
    <property type="match status" value="1"/>
</dbReference>
<dbReference type="PROSITE" id="PS51257">
    <property type="entry name" value="PROKAR_LIPOPROTEIN"/>
    <property type="match status" value="1"/>
</dbReference>
<evidence type="ECO:0000313" key="4">
    <source>
        <dbReference type="Proteomes" id="UP000605361"/>
    </source>
</evidence>
<name>A0A931A4I8_9ACTN</name>
<keyword evidence="4" id="KW-1185">Reference proteome</keyword>
<dbReference type="SUPFAM" id="SSF53850">
    <property type="entry name" value="Periplasmic binding protein-like II"/>
    <property type="match status" value="1"/>
</dbReference>
<dbReference type="InterPro" id="IPR005064">
    <property type="entry name" value="BUG"/>
</dbReference>
<keyword evidence="2" id="KW-0732">Signal</keyword>
<dbReference type="Pfam" id="PF03401">
    <property type="entry name" value="TctC"/>
    <property type="match status" value="1"/>
</dbReference>
<evidence type="ECO:0000256" key="2">
    <source>
        <dbReference type="SAM" id="SignalP"/>
    </source>
</evidence>
<dbReference type="PANTHER" id="PTHR42928">
    <property type="entry name" value="TRICARBOXYLATE-BINDING PROTEIN"/>
    <property type="match status" value="1"/>
</dbReference>
<sequence length="327" mass="34596">MKHTTRSRALAGAFALLLSITACGTTAGEDTASPARNMHVVVGNSPGGGYDTMARQIAKTLSDTKIVNRTDVINKPGADGTVALQQLVNQKGQADTLMTTGLAVTGAVLANKAPVTLKDVTPIARVLEEPSIIAVSASSPYKTLDQLLEAWKENPGKVPGGGGAVGGPDYTYIMLLAKAAGIDPKEVNFVQYDGGGELLPAVLGNKVAFAASGYAEWADQIESGELRVLAVSSAERLAEVNAPTLKEQGVDLVFSNWRGFIAPPGISEDDKNKLIDVFRRLRDKPEWKQTLQKNGQYDAFLAGPEFGTFMATEQDRIGQILKEAGAL</sequence>